<keyword evidence="9" id="KW-1185">Reference proteome</keyword>
<evidence type="ECO:0000256" key="7">
    <source>
        <dbReference type="ARBA" id="ARBA00044172"/>
    </source>
</evidence>
<keyword evidence="5" id="KW-0804">Transcription</keyword>
<name>A0A8T0GBS2_CERPU</name>
<dbReference type="GO" id="GO:0006325">
    <property type="term" value="P:chromatin organization"/>
    <property type="evidence" value="ECO:0007669"/>
    <property type="project" value="UniProtKB-KW"/>
</dbReference>
<evidence type="ECO:0000313" key="8">
    <source>
        <dbReference type="EMBL" id="KAG0556621.1"/>
    </source>
</evidence>
<dbReference type="PANTHER" id="PTHR23356">
    <property type="entry name" value="DPY30-RELATED"/>
    <property type="match status" value="1"/>
</dbReference>
<dbReference type="EMBL" id="CM026432">
    <property type="protein sequence ID" value="KAG0556622.1"/>
    <property type="molecule type" value="Genomic_DNA"/>
</dbReference>
<dbReference type="InterPro" id="IPR037856">
    <property type="entry name" value="Sdc1/DPY30"/>
</dbReference>
<dbReference type="EMBL" id="CM026432">
    <property type="protein sequence ID" value="KAG0556621.1"/>
    <property type="molecule type" value="Genomic_DNA"/>
</dbReference>
<evidence type="ECO:0000313" key="9">
    <source>
        <dbReference type="Proteomes" id="UP000822688"/>
    </source>
</evidence>
<gene>
    <name evidence="8" type="ORF">KC19_11G067600</name>
</gene>
<evidence type="ECO:0000256" key="5">
    <source>
        <dbReference type="ARBA" id="ARBA00023163"/>
    </source>
</evidence>
<accession>A0A8T0GBS2</accession>
<organism evidence="8 9">
    <name type="scientific">Ceratodon purpureus</name>
    <name type="common">Fire moss</name>
    <name type="synonym">Dicranum purpureum</name>
    <dbReference type="NCBI Taxonomy" id="3225"/>
    <lineage>
        <taxon>Eukaryota</taxon>
        <taxon>Viridiplantae</taxon>
        <taxon>Streptophyta</taxon>
        <taxon>Embryophyta</taxon>
        <taxon>Bryophyta</taxon>
        <taxon>Bryophytina</taxon>
        <taxon>Bryopsida</taxon>
        <taxon>Dicranidae</taxon>
        <taxon>Pseudoditrichales</taxon>
        <taxon>Ditrichaceae</taxon>
        <taxon>Ceratodon</taxon>
    </lineage>
</organism>
<keyword evidence="4" id="KW-0805">Transcription regulation</keyword>
<sequence>MAEKKASVVAEKKASIVAGKKVSVAVAAAEALGVTGDPTSALNLTPEEALAAEQAQERMDIRAMPVRQYLEKSVVPLLLHGLQLLAIERPENPVAFLAHYLIENNPRNKKNPLKEEQKEVKKEE</sequence>
<dbReference type="GO" id="GO:0048188">
    <property type="term" value="C:Set1C/COMPASS complex"/>
    <property type="evidence" value="ECO:0007669"/>
    <property type="project" value="InterPro"/>
</dbReference>
<evidence type="ECO:0000256" key="1">
    <source>
        <dbReference type="ARBA" id="ARBA00004123"/>
    </source>
</evidence>
<dbReference type="Gene3D" id="1.20.890.10">
    <property type="entry name" value="cAMP-dependent protein kinase regulatory subunit, dimerization-anchoring domain"/>
    <property type="match status" value="1"/>
</dbReference>
<protein>
    <recommendedName>
        <fullName evidence="7">Protein dpy-30 homolog</fullName>
    </recommendedName>
</protein>
<evidence type="ECO:0000256" key="2">
    <source>
        <dbReference type="ARBA" id="ARBA00010849"/>
    </source>
</evidence>
<comment type="subcellular location">
    <subcellularLocation>
        <location evidence="1">Nucleus</location>
    </subcellularLocation>
</comment>
<comment type="similarity">
    <text evidence="2">Belongs to the dpy-30 family.</text>
</comment>
<evidence type="ECO:0000256" key="6">
    <source>
        <dbReference type="ARBA" id="ARBA00023242"/>
    </source>
</evidence>
<keyword evidence="3" id="KW-0156">Chromatin regulator</keyword>
<dbReference type="PANTHER" id="PTHR23356:SF16">
    <property type="entry name" value="DPY30 DOMAIN CONTAINING 2"/>
    <property type="match status" value="1"/>
</dbReference>
<dbReference type="Pfam" id="PF05186">
    <property type="entry name" value="Dpy-30"/>
    <property type="match status" value="1"/>
</dbReference>
<reference evidence="8 9" key="1">
    <citation type="submission" date="2020-06" db="EMBL/GenBank/DDBJ databases">
        <title>WGS assembly of Ceratodon purpureus strain R40.</title>
        <authorList>
            <person name="Carey S.B."/>
            <person name="Jenkins J."/>
            <person name="Shu S."/>
            <person name="Lovell J.T."/>
            <person name="Sreedasyam A."/>
            <person name="Maumus F."/>
            <person name="Tiley G.P."/>
            <person name="Fernandez-Pozo N."/>
            <person name="Barry K."/>
            <person name="Chen C."/>
            <person name="Wang M."/>
            <person name="Lipzen A."/>
            <person name="Daum C."/>
            <person name="Saski C.A."/>
            <person name="Payton A.C."/>
            <person name="Mcbreen J.C."/>
            <person name="Conrad R.E."/>
            <person name="Kollar L.M."/>
            <person name="Olsson S."/>
            <person name="Huttunen S."/>
            <person name="Landis J.B."/>
            <person name="Wickett N.J."/>
            <person name="Johnson M.G."/>
            <person name="Rensing S.A."/>
            <person name="Grimwood J."/>
            <person name="Schmutz J."/>
            <person name="Mcdaniel S.F."/>
        </authorList>
    </citation>
    <scope>NUCLEOTIDE SEQUENCE [LARGE SCALE GENOMIC DNA]</scope>
    <source>
        <strain evidence="8 9">R40</strain>
    </source>
</reference>
<evidence type="ECO:0000256" key="4">
    <source>
        <dbReference type="ARBA" id="ARBA00023015"/>
    </source>
</evidence>
<evidence type="ECO:0000256" key="3">
    <source>
        <dbReference type="ARBA" id="ARBA00022853"/>
    </source>
</evidence>
<dbReference type="InterPro" id="IPR049629">
    <property type="entry name" value="DPY30_SDC1_DD"/>
</dbReference>
<proteinExistence type="inferred from homology"/>
<comment type="caution">
    <text evidence="8">The sequence shown here is derived from an EMBL/GenBank/DDBJ whole genome shotgun (WGS) entry which is preliminary data.</text>
</comment>
<keyword evidence="6" id="KW-0539">Nucleus</keyword>
<dbReference type="CDD" id="cd22965">
    <property type="entry name" value="DD_DPY30_SDC1"/>
    <property type="match status" value="1"/>
</dbReference>
<dbReference type="InterPro" id="IPR007858">
    <property type="entry name" value="Dpy-30_motif"/>
</dbReference>
<dbReference type="AlphaFoldDB" id="A0A8T0GBS2"/>
<dbReference type="Proteomes" id="UP000822688">
    <property type="component" value="Chromosome 11"/>
</dbReference>